<feature type="transmembrane region" description="Helical" evidence="13">
    <location>
        <begin position="317"/>
        <end position="340"/>
    </location>
</feature>
<reference evidence="14 15" key="1">
    <citation type="submission" date="2023-03" db="EMBL/GenBank/DDBJ databases">
        <title>Bacillus Genome Sequencing.</title>
        <authorList>
            <person name="Dunlap C."/>
        </authorList>
    </citation>
    <scope>NUCLEOTIDE SEQUENCE [LARGE SCALE GENOMIC DNA]</scope>
    <source>
        <strain evidence="14 15">NRS-52</strain>
    </source>
</reference>
<evidence type="ECO:0000256" key="2">
    <source>
        <dbReference type="ARBA" id="ARBA00004651"/>
    </source>
</evidence>
<evidence type="ECO:0000256" key="11">
    <source>
        <dbReference type="ARBA" id="ARBA00023136"/>
    </source>
</evidence>
<evidence type="ECO:0000256" key="13">
    <source>
        <dbReference type="SAM" id="Phobius"/>
    </source>
</evidence>
<keyword evidence="9 13" id="KW-1133">Transmembrane helix</keyword>
<dbReference type="CDD" id="cd13131">
    <property type="entry name" value="MATE_NorM_like"/>
    <property type="match status" value="1"/>
</dbReference>
<dbReference type="InterPro" id="IPR048279">
    <property type="entry name" value="MdtK-like"/>
</dbReference>
<evidence type="ECO:0000313" key="15">
    <source>
        <dbReference type="Proteomes" id="UP001343257"/>
    </source>
</evidence>
<organism evidence="14 15">
    <name type="scientific">Paenibacillus chibensis</name>
    <dbReference type="NCBI Taxonomy" id="59846"/>
    <lineage>
        <taxon>Bacteria</taxon>
        <taxon>Bacillati</taxon>
        <taxon>Bacillota</taxon>
        <taxon>Bacilli</taxon>
        <taxon>Bacillales</taxon>
        <taxon>Paenibacillaceae</taxon>
        <taxon>Paenibacillus</taxon>
    </lineage>
</organism>
<dbReference type="Pfam" id="PF01554">
    <property type="entry name" value="MatE"/>
    <property type="match status" value="2"/>
</dbReference>
<feature type="transmembrane region" description="Helical" evidence="13">
    <location>
        <begin position="95"/>
        <end position="117"/>
    </location>
</feature>
<feature type="transmembrane region" description="Helical" evidence="13">
    <location>
        <begin position="162"/>
        <end position="182"/>
    </location>
</feature>
<evidence type="ECO:0000256" key="12">
    <source>
        <dbReference type="ARBA" id="ARBA00031636"/>
    </source>
</evidence>
<feature type="transmembrane region" description="Helical" evidence="13">
    <location>
        <begin position="14"/>
        <end position="34"/>
    </location>
</feature>
<comment type="subcellular location">
    <subcellularLocation>
        <location evidence="2">Cell membrane</location>
        <topology evidence="2">Multi-pass membrane protein</topology>
    </subcellularLocation>
</comment>
<proteinExistence type="inferred from homology"/>
<dbReference type="InterPro" id="IPR002528">
    <property type="entry name" value="MATE_fam"/>
</dbReference>
<evidence type="ECO:0000256" key="7">
    <source>
        <dbReference type="ARBA" id="ARBA00022475"/>
    </source>
</evidence>
<comment type="caution">
    <text evidence="14">The sequence shown here is derived from an EMBL/GenBank/DDBJ whole genome shotgun (WGS) entry which is preliminary data.</text>
</comment>
<comment type="function">
    <text evidence="1">Multidrug efflux pump.</text>
</comment>
<keyword evidence="15" id="KW-1185">Reference proteome</keyword>
<name>A0ABU6PXR3_9BACL</name>
<dbReference type="NCBIfam" id="TIGR00797">
    <property type="entry name" value="matE"/>
    <property type="match status" value="1"/>
</dbReference>
<feature type="transmembrane region" description="Helical" evidence="13">
    <location>
        <begin position="194"/>
        <end position="215"/>
    </location>
</feature>
<evidence type="ECO:0000313" key="14">
    <source>
        <dbReference type="EMBL" id="MED5019682.1"/>
    </source>
</evidence>
<dbReference type="Proteomes" id="UP001343257">
    <property type="component" value="Unassembled WGS sequence"/>
</dbReference>
<evidence type="ECO:0000256" key="8">
    <source>
        <dbReference type="ARBA" id="ARBA00022692"/>
    </source>
</evidence>
<evidence type="ECO:0000256" key="1">
    <source>
        <dbReference type="ARBA" id="ARBA00003408"/>
    </source>
</evidence>
<dbReference type="EMBL" id="JARTLD010000054">
    <property type="protein sequence ID" value="MED5019682.1"/>
    <property type="molecule type" value="Genomic_DNA"/>
</dbReference>
<dbReference type="RefSeq" id="WP_328280780.1">
    <property type="nucleotide sequence ID" value="NZ_JARTLD010000054.1"/>
</dbReference>
<feature type="transmembrane region" description="Helical" evidence="13">
    <location>
        <begin position="390"/>
        <end position="412"/>
    </location>
</feature>
<evidence type="ECO:0000256" key="5">
    <source>
        <dbReference type="ARBA" id="ARBA00022448"/>
    </source>
</evidence>
<sequence>MKPTLTLQQKSKQFLVILLPILITQIALSAITFFDTNMSGKASSTDLAGVAIGSSLWIPLQTGLSGILMGMTPIVSHLMGGGQVKKVAYQVMQGLWLALLLALAILAAGSLLLPTILGAMNLDPDVRHIAFRFLSYLSIGIIPMFGYTVIRSFIDALGQTRMSMTITLISLPINIFLNYLLIFGNWGFPRLGGAGAGIASAITYWCVFIIAVVFVTRLKPFASFGIFRTFHGVSLKAWRELLKIGVPIGFSIFFETAVFAAVTLLMSRFDTITIAAHQAAMNFATTLYMIPLSISMALTILVGFEKGSGRLKDARQYSILGISSAIMLSLVTAVVLLVAGQYVAGLYSDESNVIALTKHFLIYAIFFQISDAIATPVQGALRGYKDVNPAFIITFISYWVIGLPVGFVLATYTSLGAYGFWIGLITGLAVGATLLLWRLVKVQRNNRSHTSLAAS</sequence>
<evidence type="ECO:0000256" key="4">
    <source>
        <dbReference type="ARBA" id="ARBA00020268"/>
    </source>
</evidence>
<evidence type="ECO:0000256" key="10">
    <source>
        <dbReference type="ARBA" id="ARBA00023065"/>
    </source>
</evidence>
<keyword evidence="5" id="KW-0813">Transport</keyword>
<dbReference type="InterPro" id="IPR050222">
    <property type="entry name" value="MATE_MdtK"/>
</dbReference>
<dbReference type="PIRSF" id="PIRSF006603">
    <property type="entry name" value="DinF"/>
    <property type="match status" value="1"/>
</dbReference>
<dbReference type="PANTHER" id="PTHR43298">
    <property type="entry name" value="MULTIDRUG RESISTANCE PROTEIN NORM-RELATED"/>
    <property type="match status" value="1"/>
</dbReference>
<keyword evidence="8 13" id="KW-0812">Transmembrane</keyword>
<feature type="transmembrane region" description="Helical" evidence="13">
    <location>
        <begin position="54"/>
        <end position="75"/>
    </location>
</feature>
<accession>A0ABU6PXR3</accession>
<evidence type="ECO:0000256" key="6">
    <source>
        <dbReference type="ARBA" id="ARBA00022449"/>
    </source>
</evidence>
<feature type="transmembrane region" description="Helical" evidence="13">
    <location>
        <begin position="129"/>
        <end position="150"/>
    </location>
</feature>
<protein>
    <recommendedName>
        <fullName evidence="4">Probable multidrug resistance protein NorM</fullName>
    </recommendedName>
    <alternativeName>
        <fullName evidence="12">Multidrug-efflux transporter</fullName>
    </alternativeName>
</protein>
<feature type="transmembrane region" description="Helical" evidence="13">
    <location>
        <begin position="360"/>
        <end position="378"/>
    </location>
</feature>
<dbReference type="PANTHER" id="PTHR43298:SF2">
    <property type="entry name" value="FMN_FAD EXPORTER YEEO-RELATED"/>
    <property type="match status" value="1"/>
</dbReference>
<feature type="transmembrane region" description="Helical" evidence="13">
    <location>
        <begin position="244"/>
        <end position="266"/>
    </location>
</feature>
<gene>
    <name evidence="14" type="ORF">P9847_20510</name>
</gene>
<evidence type="ECO:0000256" key="3">
    <source>
        <dbReference type="ARBA" id="ARBA00010199"/>
    </source>
</evidence>
<keyword evidence="10" id="KW-0406">Ion transport</keyword>
<keyword evidence="6" id="KW-0050">Antiport</keyword>
<evidence type="ECO:0000256" key="9">
    <source>
        <dbReference type="ARBA" id="ARBA00022989"/>
    </source>
</evidence>
<comment type="similarity">
    <text evidence="3">Belongs to the multi antimicrobial extrusion (MATE) (TC 2.A.66.1) family.</text>
</comment>
<feature type="transmembrane region" description="Helical" evidence="13">
    <location>
        <begin position="418"/>
        <end position="437"/>
    </location>
</feature>
<keyword evidence="7" id="KW-1003">Cell membrane</keyword>
<keyword evidence="11 13" id="KW-0472">Membrane</keyword>
<feature type="transmembrane region" description="Helical" evidence="13">
    <location>
        <begin position="286"/>
        <end position="305"/>
    </location>
</feature>